<dbReference type="PANTHER" id="PTHR30011:SF16">
    <property type="entry name" value="C2H2 FINGER DOMAIN TRANSCRIPTION FACTOR (EUROFUNG)-RELATED"/>
    <property type="match status" value="1"/>
</dbReference>
<keyword evidence="1 6" id="KW-0285">Flavoprotein</keyword>
<dbReference type="AlphaFoldDB" id="A0A6F8YXC6"/>
<name>A0A6F8YXC6_9ACTN</name>
<keyword evidence="2 6" id="KW-0288">FMN</keyword>
<feature type="domain" description="Luciferase-like" evidence="7">
    <location>
        <begin position="30"/>
        <end position="385"/>
    </location>
</feature>
<dbReference type="CDD" id="cd01095">
    <property type="entry name" value="Nitrilotriacetate_monoxgenase"/>
    <property type="match status" value="1"/>
</dbReference>
<sequence length="448" mass="49250">MTNRGQLKLGAVLLGVGGPGQHSTWLHPEIPGDASVDIRWYIARAQQAEAARFDHVFIVDSQFITPDSPHHYLNRLEPLTLLSAVAVHTTHIGLVGTLTTSYNDPFNVARRLASLDVISGGRAGWNVVATGDGGTAGNYGRAEHYDYATRYGRALEHVRVVRGLWDSYEDDAFPRDKARGVFFDPSRQHPLNHVGEHFSVVGPLNLQRSPQGQPVIFQAGDSEEGRDLGATVAEAIFTHAQTVEQGQAFARDVKARAAAKGRDPDRVLIVPGISPVIADTDEQAREKEAALRGGKDFHRALKELGRPFGWHDFTRYDLDAPFPEVGDLGDRSFRTQAERIKKLARDNGLTLRQVVQHTLDSRRSPFVGSPRTVADEIQRWFEAGAFDGINVTVNAPSEFARFTDGVLPILRERGVVRSEYEATTLRGNLGLPVPENVHTAARLTGVSK</sequence>
<evidence type="ECO:0000256" key="4">
    <source>
        <dbReference type="ARBA" id="ARBA00023033"/>
    </source>
</evidence>
<dbReference type="EMBL" id="AP022871">
    <property type="protein sequence ID" value="BCB90752.1"/>
    <property type="molecule type" value="Genomic_DNA"/>
</dbReference>
<keyword evidence="3" id="KW-0560">Oxidoreductase</keyword>
<proteinExistence type="inferred from homology"/>
<feature type="binding site" evidence="6">
    <location>
        <position position="151"/>
    </location>
    <ligand>
        <name>FMN</name>
        <dbReference type="ChEBI" id="CHEBI:58210"/>
    </ligand>
</feature>
<evidence type="ECO:0000256" key="6">
    <source>
        <dbReference type="PIRSR" id="PIRSR000337-1"/>
    </source>
</evidence>
<evidence type="ECO:0000256" key="2">
    <source>
        <dbReference type="ARBA" id="ARBA00022643"/>
    </source>
</evidence>
<gene>
    <name evidence="8" type="ORF">Psuf_080650</name>
</gene>
<reference evidence="8 9" key="1">
    <citation type="submission" date="2020-03" db="EMBL/GenBank/DDBJ databases">
        <title>Whole genome shotgun sequence of Phytohabitans suffuscus NBRC 105367.</title>
        <authorList>
            <person name="Komaki H."/>
            <person name="Tamura T."/>
        </authorList>
    </citation>
    <scope>NUCLEOTIDE SEQUENCE [LARGE SCALE GENOMIC DNA]</scope>
    <source>
        <strain evidence="8 9">NBRC 105367</strain>
    </source>
</reference>
<evidence type="ECO:0000256" key="5">
    <source>
        <dbReference type="ARBA" id="ARBA00033748"/>
    </source>
</evidence>
<evidence type="ECO:0000259" key="7">
    <source>
        <dbReference type="Pfam" id="PF00296"/>
    </source>
</evidence>
<dbReference type="InterPro" id="IPR051260">
    <property type="entry name" value="Diverse_substr_monoxygenases"/>
</dbReference>
<evidence type="ECO:0000313" key="9">
    <source>
        <dbReference type="Proteomes" id="UP000503011"/>
    </source>
</evidence>
<keyword evidence="9" id="KW-1185">Reference proteome</keyword>
<evidence type="ECO:0000256" key="3">
    <source>
        <dbReference type="ARBA" id="ARBA00023002"/>
    </source>
</evidence>
<dbReference type="SUPFAM" id="SSF51679">
    <property type="entry name" value="Bacterial luciferase-like"/>
    <property type="match status" value="1"/>
</dbReference>
<reference evidence="8 9" key="2">
    <citation type="submission" date="2020-03" db="EMBL/GenBank/DDBJ databases">
        <authorList>
            <person name="Ichikawa N."/>
            <person name="Kimura A."/>
            <person name="Kitahashi Y."/>
            <person name="Uohara A."/>
        </authorList>
    </citation>
    <scope>NUCLEOTIDE SEQUENCE [LARGE SCALE GENOMIC DNA]</scope>
    <source>
        <strain evidence="8 9">NBRC 105367</strain>
    </source>
</reference>
<evidence type="ECO:0000256" key="1">
    <source>
        <dbReference type="ARBA" id="ARBA00022630"/>
    </source>
</evidence>
<dbReference type="InterPro" id="IPR016215">
    <property type="entry name" value="NTA_MOA"/>
</dbReference>
<dbReference type="PIRSF" id="PIRSF000337">
    <property type="entry name" value="NTA_MOA"/>
    <property type="match status" value="1"/>
</dbReference>
<dbReference type="NCBIfam" id="TIGR03860">
    <property type="entry name" value="FMN_nitrolo"/>
    <property type="match status" value="1"/>
</dbReference>
<feature type="binding site" evidence="6">
    <location>
        <position position="97"/>
    </location>
    <ligand>
        <name>FMN</name>
        <dbReference type="ChEBI" id="CHEBI:58210"/>
    </ligand>
</feature>
<dbReference type="PANTHER" id="PTHR30011">
    <property type="entry name" value="ALKANESULFONATE MONOOXYGENASE-RELATED"/>
    <property type="match status" value="1"/>
</dbReference>
<dbReference type="RefSeq" id="WP_173163160.1">
    <property type="nucleotide sequence ID" value="NZ_AP022871.1"/>
</dbReference>
<comment type="similarity">
    <text evidence="5">Belongs to the NtaA/SnaA/DszA monooxygenase family.</text>
</comment>
<dbReference type="Gene3D" id="3.20.20.30">
    <property type="entry name" value="Luciferase-like domain"/>
    <property type="match status" value="1"/>
</dbReference>
<feature type="binding site" evidence="6">
    <location>
        <position position="60"/>
    </location>
    <ligand>
        <name>FMN</name>
        <dbReference type="ChEBI" id="CHEBI:58210"/>
    </ligand>
</feature>
<accession>A0A6F8YXC6</accession>
<protein>
    <submittedName>
        <fullName evidence="8">Monooxygenase</fullName>
    </submittedName>
</protein>
<dbReference type="InterPro" id="IPR011251">
    <property type="entry name" value="Luciferase-like_dom"/>
</dbReference>
<feature type="binding site" evidence="6">
    <location>
        <position position="222"/>
    </location>
    <ligand>
        <name>FMN</name>
        <dbReference type="ChEBI" id="CHEBI:58210"/>
    </ligand>
</feature>
<keyword evidence="4 8" id="KW-0503">Monooxygenase</keyword>
<dbReference type="GO" id="GO:0004497">
    <property type="term" value="F:monooxygenase activity"/>
    <property type="evidence" value="ECO:0007669"/>
    <property type="project" value="UniProtKB-KW"/>
</dbReference>
<organism evidence="8 9">
    <name type="scientific">Phytohabitans suffuscus</name>
    <dbReference type="NCBI Taxonomy" id="624315"/>
    <lineage>
        <taxon>Bacteria</taxon>
        <taxon>Bacillati</taxon>
        <taxon>Actinomycetota</taxon>
        <taxon>Actinomycetes</taxon>
        <taxon>Micromonosporales</taxon>
        <taxon>Micromonosporaceae</taxon>
    </lineage>
</organism>
<dbReference type="InterPro" id="IPR036661">
    <property type="entry name" value="Luciferase-like_sf"/>
</dbReference>
<evidence type="ECO:0000313" key="8">
    <source>
        <dbReference type="EMBL" id="BCB90752.1"/>
    </source>
</evidence>
<dbReference type="Pfam" id="PF00296">
    <property type="entry name" value="Bac_luciferase"/>
    <property type="match status" value="1"/>
</dbReference>
<dbReference type="GO" id="GO:0016705">
    <property type="term" value="F:oxidoreductase activity, acting on paired donors, with incorporation or reduction of molecular oxygen"/>
    <property type="evidence" value="ECO:0007669"/>
    <property type="project" value="InterPro"/>
</dbReference>
<dbReference type="Proteomes" id="UP000503011">
    <property type="component" value="Chromosome"/>
</dbReference>
<dbReference type="KEGG" id="psuu:Psuf_080650"/>